<name>A0A0L8BIF9_ENSAD</name>
<evidence type="ECO:0000256" key="2">
    <source>
        <dbReference type="ARBA" id="ARBA00022643"/>
    </source>
</evidence>
<organism evidence="4 5">
    <name type="scientific">Ensifer adhaerens</name>
    <name type="common">Sinorhizobium morelense</name>
    <dbReference type="NCBI Taxonomy" id="106592"/>
    <lineage>
        <taxon>Bacteria</taxon>
        <taxon>Pseudomonadati</taxon>
        <taxon>Pseudomonadota</taxon>
        <taxon>Alphaproteobacteria</taxon>
        <taxon>Hyphomicrobiales</taxon>
        <taxon>Rhizobiaceae</taxon>
        <taxon>Sinorhizobium/Ensifer group</taxon>
        <taxon>Ensifer</taxon>
    </lineage>
</organism>
<reference evidence="5" key="1">
    <citation type="submission" date="2015-07" db="EMBL/GenBank/DDBJ databases">
        <title>Whole genome sequence of an Ensifer adhaerens strain isolated from a cave pool in the Wind Cave National Park.</title>
        <authorList>
            <person name="Eng W.W.H."/>
            <person name="Gan H.M."/>
            <person name="Barton H.A."/>
            <person name="Savka M.A."/>
        </authorList>
    </citation>
    <scope>NUCLEOTIDE SEQUENCE [LARGE SCALE GENOMIC DNA]</scope>
    <source>
        <strain evidence="5">SD006</strain>
    </source>
</reference>
<evidence type="ECO:0000256" key="3">
    <source>
        <dbReference type="ARBA" id="ARBA00023002"/>
    </source>
</evidence>
<dbReference type="InterPro" id="IPR013785">
    <property type="entry name" value="Aldolase_TIM"/>
</dbReference>
<keyword evidence="3" id="KW-0560">Oxidoreductase</keyword>
<evidence type="ECO:0000313" key="4">
    <source>
        <dbReference type="EMBL" id="KOF14345.1"/>
    </source>
</evidence>
<gene>
    <name evidence="4" type="ORF">AC244_27260</name>
</gene>
<dbReference type="OrthoDB" id="7165168at2"/>
<protein>
    <submittedName>
        <fullName evidence="4">Monooxygenase</fullName>
    </submittedName>
</protein>
<keyword evidence="4" id="KW-0503">Monooxygenase</keyword>
<accession>A0A0L8BIF9</accession>
<dbReference type="AlphaFoldDB" id="A0A0L8BIF9"/>
<dbReference type="Gene3D" id="3.20.20.70">
    <property type="entry name" value="Aldolase class I"/>
    <property type="match status" value="1"/>
</dbReference>
<keyword evidence="1" id="KW-0285">Flavoprotein</keyword>
<evidence type="ECO:0000256" key="1">
    <source>
        <dbReference type="ARBA" id="ARBA00022630"/>
    </source>
</evidence>
<dbReference type="EMBL" id="LGAP01000027">
    <property type="protein sequence ID" value="KOF14345.1"/>
    <property type="molecule type" value="Genomic_DNA"/>
</dbReference>
<comment type="caution">
    <text evidence="4">The sequence shown here is derived from an EMBL/GenBank/DDBJ whole genome shotgun (WGS) entry which is preliminary data.</text>
</comment>
<dbReference type="RefSeq" id="WP_053251943.1">
    <property type="nucleotide sequence ID" value="NZ_LGAP01000027.1"/>
</dbReference>
<dbReference type="PATRIC" id="fig|106592.7.peg.4242"/>
<dbReference type="Proteomes" id="UP000037425">
    <property type="component" value="Unassembled WGS sequence"/>
</dbReference>
<dbReference type="CDD" id="cd04730">
    <property type="entry name" value="NPD_like"/>
    <property type="match status" value="1"/>
</dbReference>
<keyword evidence="2" id="KW-0288">FMN</keyword>
<dbReference type="InterPro" id="IPR004136">
    <property type="entry name" value="NMO"/>
</dbReference>
<dbReference type="Pfam" id="PF03060">
    <property type="entry name" value="NMO"/>
    <property type="match status" value="1"/>
</dbReference>
<dbReference type="GO" id="GO:0018580">
    <property type="term" value="F:nitronate monooxygenase activity"/>
    <property type="evidence" value="ECO:0007669"/>
    <property type="project" value="InterPro"/>
</dbReference>
<dbReference type="PANTHER" id="PTHR32332:SF38">
    <property type="entry name" value="MONOOXYGENASE RV1533-RELATED"/>
    <property type="match status" value="1"/>
</dbReference>
<dbReference type="PANTHER" id="PTHR32332">
    <property type="entry name" value="2-NITROPROPANE DIOXYGENASE"/>
    <property type="match status" value="1"/>
</dbReference>
<dbReference type="SUPFAM" id="SSF51412">
    <property type="entry name" value="Inosine monophosphate dehydrogenase (IMPDH)"/>
    <property type="match status" value="1"/>
</dbReference>
<sequence length="372" mass="40524">MQTELTKTLGIELPIFAFSHCRDVVAAVTKAGGMGSLGAAWMTPEEFEMSIDWIEERVDGRPFSVDLVFPGTGGEDAEKTPDEYRKLIPKDHLNFVKRLLDDAGIADISEADRDAYLAEYAEKMAMTNKKSREQLEIALSKKSVNFIVGALGVTPEWVVKEAHAKGVKVGALVGNGKHAAKQRAAGVDVLIAQGTEAGGSVGNIASMVLWPQVVEAAQGIPVLAAGGITRGSHILAALALGCQGVWMGSLWLGTAESDLSLEMREKLFAAASEDARLSKAMTGKQGRMLYTKYVDAWHRPDAPKPLDWPMQSIMNGYPFKRAERGRNLDYWTYSVGQAVGDMNEHTTVKSEIERMLNEYVEAVDNLQSVTSY</sequence>
<evidence type="ECO:0000313" key="5">
    <source>
        <dbReference type="Proteomes" id="UP000037425"/>
    </source>
</evidence>
<proteinExistence type="predicted"/>